<keyword evidence="2" id="KW-0812">Transmembrane</keyword>
<dbReference type="STRING" id="76731.RD2015_788"/>
<dbReference type="PATRIC" id="fig|76731.3.peg.801"/>
<dbReference type="EMBL" id="CP013729">
    <property type="protein sequence ID" value="ALV05284.1"/>
    <property type="molecule type" value="Genomic_DNA"/>
</dbReference>
<evidence type="ECO:0000256" key="2">
    <source>
        <dbReference type="SAM" id="Phobius"/>
    </source>
</evidence>
<sequence>MLRASSGYSSGEDSPGGDSPQEPGTPVKPTSESFRERAVWAAQGLALGLVAAALAWPAATYVMKQARAVQQPDPVPQESALRAAGNIPPRPTVVMGGKADFGKVKASVQARQLASWVMAGYDHGGRPFAILDKRQAQVFVFYPDGKLAGATPVLLGYAAGDDSVAGIGLRPIAEVRPSERTTAAGRFVAQPGRNALNEDVLWVDYEAAVSMHRVRVTNPAERRLERLASPTPKDNRISYGCINMPVKFFENQLWPIMGKRGGIVYVLPEKKPMEQVFGEQMKRAQAGMPT</sequence>
<dbReference type="KEGG" id="rdp:RD2015_788"/>
<dbReference type="RefSeq" id="WP_232309919.1">
    <property type="nucleotide sequence ID" value="NZ_CP013729.1"/>
</dbReference>
<dbReference type="Proteomes" id="UP000060699">
    <property type="component" value="Chromosome"/>
</dbReference>
<protein>
    <submittedName>
        <fullName evidence="3">Uncharacterized protein</fullName>
    </submittedName>
</protein>
<reference evidence="3 4" key="1">
    <citation type="submission" date="2015-12" db="EMBL/GenBank/DDBJ databases">
        <title>Complete genome of Roseateles depolymerans KCTC 42856.</title>
        <authorList>
            <person name="Kim K.M."/>
        </authorList>
    </citation>
    <scope>NUCLEOTIDE SEQUENCE [LARGE SCALE GENOMIC DNA]</scope>
    <source>
        <strain evidence="3 4">KCTC 42856</strain>
    </source>
</reference>
<evidence type="ECO:0000313" key="3">
    <source>
        <dbReference type="EMBL" id="ALV05284.1"/>
    </source>
</evidence>
<gene>
    <name evidence="3" type="ORF">RD2015_788</name>
</gene>
<keyword evidence="2" id="KW-1133">Transmembrane helix</keyword>
<accession>A0A0U3MTS9</accession>
<feature type="compositionally biased region" description="Low complexity" evidence="1">
    <location>
        <begin position="1"/>
        <end position="20"/>
    </location>
</feature>
<feature type="transmembrane region" description="Helical" evidence="2">
    <location>
        <begin position="38"/>
        <end position="59"/>
    </location>
</feature>
<dbReference type="AlphaFoldDB" id="A0A0U3MTS9"/>
<keyword evidence="2" id="KW-0472">Membrane</keyword>
<feature type="region of interest" description="Disordered" evidence="1">
    <location>
        <begin position="1"/>
        <end position="33"/>
    </location>
</feature>
<keyword evidence="4" id="KW-1185">Reference proteome</keyword>
<organism evidence="3 4">
    <name type="scientific">Roseateles depolymerans</name>
    <dbReference type="NCBI Taxonomy" id="76731"/>
    <lineage>
        <taxon>Bacteria</taxon>
        <taxon>Pseudomonadati</taxon>
        <taxon>Pseudomonadota</taxon>
        <taxon>Betaproteobacteria</taxon>
        <taxon>Burkholderiales</taxon>
        <taxon>Sphaerotilaceae</taxon>
        <taxon>Roseateles</taxon>
    </lineage>
</organism>
<evidence type="ECO:0000256" key="1">
    <source>
        <dbReference type="SAM" id="MobiDB-lite"/>
    </source>
</evidence>
<name>A0A0U3MTS9_9BURK</name>
<evidence type="ECO:0000313" key="4">
    <source>
        <dbReference type="Proteomes" id="UP000060699"/>
    </source>
</evidence>
<proteinExistence type="predicted"/>